<evidence type="ECO:0000313" key="8">
    <source>
        <dbReference type="Proteomes" id="UP000320591"/>
    </source>
</evidence>
<reference evidence="7 8" key="1">
    <citation type="journal article" date="2019" name="Environ. Microbiol.">
        <title>The phytopathogenic nature of Dickeya aquatica 174/2 and the dynamic early evolution of Dickeya pathogenicity.</title>
        <authorList>
            <person name="Duprey A."/>
            <person name="Taib N."/>
            <person name="Leonard S."/>
            <person name="Garin T."/>
            <person name="Flandrois J.P."/>
            <person name="Nasser W."/>
            <person name="Brochier-Armanet C."/>
            <person name="Reverchon S."/>
        </authorList>
    </citation>
    <scope>NUCLEOTIDE SEQUENCE [LARGE SCALE GENOMIC DNA]</scope>
    <source>
        <strain evidence="7 8">NCPPB 569</strain>
    </source>
</reference>
<dbReference type="EMBL" id="CP042220">
    <property type="protein sequence ID" value="QDX31580.1"/>
    <property type="molecule type" value="Genomic_DNA"/>
</dbReference>
<dbReference type="Gene3D" id="1.20.1090.10">
    <property type="entry name" value="Dehydroquinate synthase-like - alpha domain"/>
    <property type="match status" value="1"/>
</dbReference>
<dbReference type="InterPro" id="IPR039697">
    <property type="entry name" value="Alcohol_dehydrogenase_Fe"/>
</dbReference>
<dbReference type="InterPro" id="IPR018211">
    <property type="entry name" value="ADH_Fe_CS"/>
</dbReference>
<dbReference type="KEGG" id="dic:Dpoa569_0003628"/>
<dbReference type="FunFam" id="1.20.1090.10:FF:000001">
    <property type="entry name" value="Aldehyde-alcohol dehydrogenase"/>
    <property type="match status" value="1"/>
</dbReference>
<feature type="domain" description="Fe-containing alcohol dehydrogenase-like C-terminal" evidence="6">
    <location>
        <begin position="188"/>
        <end position="383"/>
    </location>
</feature>
<protein>
    <submittedName>
        <fullName evidence="7">Iron-containing alcohol dehydrogenase</fullName>
    </submittedName>
</protein>
<dbReference type="FunFam" id="3.40.50.1970:FF:000003">
    <property type="entry name" value="Alcohol dehydrogenase, iron-containing"/>
    <property type="match status" value="1"/>
</dbReference>
<dbReference type="AlphaFoldDB" id="A0A5B8IJJ4"/>
<dbReference type="PROSITE" id="PS00913">
    <property type="entry name" value="ADH_IRON_1"/>
    <property type="match status" value="1"/>
</dbReference>
<sequence>MAFSLCLPQVSLSGEGAVNELVRQMSLKPARRPLIVTEKALITIGLLDGLISDLRDNGFTPVVFDGVLANPTDHVANAALDAWKDGECDTLIGFGGGSAIDTAKAVRALVANPDKTIYDFEGIGNVVHIGPFMACISTTSGTAAEVTSNAVITDTRRKVKMVIIDPALIPDIAVNDPTMMLGLPASVTAATGMDALTHAIEAYVSIGAHTLTDHSALAAIRVIAEFLPQVVANGKDIKAREMMAHGQFLAGMAFNSAGLGYVHSLAHQPGATHNLPHGVCNAILLPVVCEFSLEVREARFADIAAAMGVDTHSMSQADAAKAAIEAIRSLSAAIGIPAGLRELGIKEADLAGWVDAAQADPCSGCAPRVASKAELLAMYQAAF</sequence>
<evidence type="ECO:0000259" key="6">
    <source>
        <dbReference type="Pfam" id="PF25137"/>
    </source>
</evidence>
<dbReference type="RefSeq" id="WP_042868057.1">
    <property type="nucleotide sequence ID" value="NZ_CM001975.1"/>
</dbReference>
<dbReference type="SUPFAM" id="SSF56796">
    <property type="entry name" value="Dehydroquinate synthase-like"/>
    <property type="match status" value="1"/>
</dbReference>
<feature type="domain" description="Alcohol dehydrogenase iron-type/glycerol dehydrogenase GldA" evidence="5">
    <location>
        <begin position="8"/>
        <end position="177"/>
    </location>
</feature>
<dbReference type="Pfam" id="PF00465">
    <property type="entry name" value="Fe-ADH"/>
    <property type="match status" value="1"/>
</dbReference>
<dbReference type="STRING" id="568768.GCA_000406125_00320"/>
<name>A0A5B8IJJ4_9GAMM</name>
<dbReference type="OrthoDB" id="9815791at2"/>
<evidence type="ECO:0000256" key="4">
    <source>
        <dbReference type="ARBA" id="ARBA00023027"/>
    </source>
</evidence>
<dbReference type="PANTHER" id="PTHR11496">
    <property type="entry name" value="ALCOHOL DEHYDROGENASE"/>
    <property type="match status" value="1"/>
</dbReference>
<dbReference type="Proteomes" id="UP000320591">
    <property type="component" value="Chromosome"/>
</dbReference>
<dbReference type="Pfam" id="PF25137">
    <property type="entry name" value="ADH_Fe_C"/>
    <property type="match status" value="1"/>
</dbReference>
<evidence type="ECO:0000256" key="2">
    <source>
        <dbReference type="ARBA" id="ARBA00007358"/>
    </source>
</evidence>
<dbReference type="Gene3D" id="3.40.50.1970">
    <property type="match status" value="1"/>
</dbReference>
<proteinExistence type="inferred from homology"/>
<evidence type="ECO:0000256" key="1">
    <source>
        <dbReference type="ARBA" id="ARBA00001962"/>
    </source>
</evidence>
<evidence type="ECO:0000259" key="5">
    <source>
        <dbReference type="Pfam" id="PF00465"/>
    </source>
</evidence>
<dbReference type="GO" id="GO:0004022">
    <property type="term" value="F:alcohol dehydrogenase (NAD+) activity"/>
    <property type="evidence" value="ECO:0007669"/>
    <property type="project" value="TreeGrafter"/>
</dbReference>
<dbReference type="PROSITE" id="PS00060">
    <property type="entry name" value="ADH_IRON_2"/>
    <property type="match status" value="1"/>
</dbReference>
<dbReference type="CDD" id="cd08188">
    <property type="entry name" value="PDDH"/>
    <property type="match status" value="1"/>
</dbReference>
<accession>A0A5B8IJJ4</accession>
<evidence type="ECO:0000256" key="3">
    <source>
        <dbReference type="ARBA" id="ARBA00023002"/>
    </source>
</evidence>
<comment type="similarity">
    <text evidence="2">Belongs to the iron-containing alcohol dehydrogenase family.</text>
</comment>
<dbReference type="InterPro" id="IPR056798">
    <property type="entry name" value="ADH_Fe_C"/>
</dbReference>
<organism evidence="7 8">
    <name type="scientific">Dickeya poaceiphila</name>
    <dbReference type="NCBI Taxonomy" id="568768"/>
    <lineage>
        <taxon>Bacteria</taxon>
        <taxon>Pseudomonadati</taxon>
        <taxon>Pseudomonadota</taxon>
        <taxon>Gammaproteobacteria</taxon>
        <taxon>Enterobacterales</taxon>
        <taxon>Pectobacteriaceae</taxon>
        <taxon>Dickeya</taxon>
    </lineage>
</organism>
<keyword evidence="3" id="KW-0560">Oxidoreductase</keyword>
<keyword evidence="4" id="KW-0520">NAD</keyword>
<dbReference type="PANTHER" id="PTHR11496:SF102">
    <property type="entry name" value="ALCOHOL DEHYDROGENASE 4"/>
    <property type="match status" value="1"/>
</dbReference>
<dbReference type="GO" id="GO:0046872">
    <property type="term" value="F:metal ion binding"/>
    <property type="evidence" value="ECO:0007669"/>
    <property type="project" value="InterPro"/>
</dbReference>
<dbReference type="InterPro" id="IPR001670">
    <property type="entry name" value="ADH_Fe/GldA"/>
</dbReference>
<comment type="cofactor">
    <cofactor evidence="1">
        <name>Fe cation</name>
        <dbReference type="ChEBI" id="CHEBI:24875"/>
    </cofactor>
</comment>
<keyword evidence="8" id="KW-1185">Reference proteome</keyword>
<gene>
    <name evidence="7" type="ORF">Dpoa569_0003628</name>
</gene>
<evidence type="ECO:0000313" key="7">
    <source>
        <dbReference type="EMBL" id="QDX31580.1"/>
    </source>
</evidence>